<dbReference type="Pfam" id="PF05239">
    <property type="entry name" value="PRC"/>
    <property type="match status" value="1"/>
</dbReference>
<proteinExistence type="predicted"/>
<gene>
    <name evidence="2" type="ORF">R9Z33_18680</name>
</gene>
<dbReference type="InterPro" id="IPR027275">
    <property type="entry name" value="PRC-brl_dom"/>
</dbReference>
<evidence type="ECO:0000259" key="1">
    <source>
        <dbReference type="Pfam" id="PF05239"/>
    </source>
</evidence>
<dbReference type="PANTHER" id="PTHR36505">
    <property type="entry name" value="BLR1072 PROTEIN"/>
    <property type="match status" value="1"/>
</dbReference>
<dbReference type="SUPFAM" id="SSF50346">
    <property type="entry name" value="PRC-barrel domain"/>
    <property type="match status" value="1"/>
</dbReference>
<dbReference type="EMBL" id="CP137852">
    <property type="protein sequence ID" value="WPB84113.1"/>
    <property type="molecule type" value="Genomic_DNA"/>
</dbReference>
<sequence length="141" mass="14831">MSTTGFSGDGERPSSQVLISSDRVEGTNVYDQAGNHLGSIESLMITKVEGKVAYAVLSFGGFLGLGSEHYPVPWSGLSYSEERGGYVTSLTEAELRGAPRYGAEAGADWTDATWRGSVDRHYGGGGTGLGEASLTGPRVHR</sequence>
<dbReference type="RefSeq" id="WP_318648069.1">
    <property type="nucleotide sequence ID" value="NZ_CP137852.1"/>
</dbReference>
<accession>A0ABZ0PFG0</accession>
<dbReference type="InterPro" id="IPR011033">
    <property type="entry name" value="PRC_barrel-like_sf"/>
</dbReference>
<evidence type="ECO:0000313" key="2">
    <source>
        <dbReference type="EMBL" id="WPB84113.1"/>
    </source>
</evidence>
<dbReference type="PANTHER" id="PTHR36505:SF1">
    <property type="entry name" value="BLR1072 PROTEIN"/>
    <property type="match status" value="1"/>
</dbReference>
<organism evidence="2 3">
    <name type="scientific">Sediminicoccus rosea</name>
    <dbReference type="NCBI Taxonomy" id="1225128"/>
    <lineage>
        <taxon>Bacteria</taxon>
        <taxon>Pseudomonadati</taxon>
        <taxon>Pseudomonadota</taxon>
        <taxon>Alphaproteobacteria</taxon>
        <taxon>Acetobacterales</taxon>
        <taxon>Roseomonadaceae</taxon>
        <taxon>Sediminicoccus</taxon>
    </lineage>
</organism>
<protein>
    <submittedName>
        <fullName evidence="2">PRC-barrel domain-containing protein</fullName>
    </submittedName>
</protein>
<evidence type="ECO:0000313" key="3">
    <source>
        <dbReference type="Proteomes" id="UP001305521"/>
    </source>
</evidence>
<dbReference type="Proteomes" id="UP001305521">
    <property type="component" value="Chromosome"/>
</dbReference>
<dbReference type="Gene3D" id="2.30.30.240">
    <property type="entry name" value="PRC-barrel domain"/>
    <property type="match status" value="1"/>
</dbReference>
<name>A0ABZ0PFG0_9PROT</name>
<feature type="domain" description="PRC-barrel" evidence="1">
    <location>
        <begin position="20"/>
        <end position="83"/>
    </location>
</feature>
<keyword evidence="3" id="KW-1185">Reference proteome</keyword>
<reference evidence="2 3" key="1">
    <citation type="submission" date="2023-11" db="EMBL/GenBank/DDBJ databases">
        <title>Arctic aerobic anoxygenic photoheterotroph Sediminicoccus rosea KRV36 adapts its photosynthesis to long days of polar summer.</title>
        <authorList>
            <person name="Tomasch J."/>
            <person name="Kopejtka K."/>
            <person name="Bily T."/>
            <person name="Gardiner A.T."/>
            <person name="Gardian Z."/>
            <person name="Shivaramu S."/>
            <person name="Koblizek M."/>
            <person name="Engelhardt F."/>
            <person name="Kaftan D."/>
        </authorList>
    </citation>
    <scope>NUCLEOTIDE SEQUENCE [LARGE SCALE GENOMIC DNA]</scope>
    <source>
        <strain evidence="2 3">R-30</strain>
    </source>
</reference>